<dbReference type="AlphaFoldDB" id="A0A8J3SQA6"/>
<dbReference type="Gene3D" id="3.30.565.10">
    <property type="entry name" value="Histidine kinase-like ATPase, C-terminal domain"/>
    <property type="match status" value="1"/>
</dbReference>
<dbReference type="Pfam" id="PF00512">
    <property type="entry name" value="HisKA"/>
    <property type="match status" value="1"/>
</dbReference>
<evidence type="ECO:0000256" key="11">
    <source>
        <dbReference type="ARBA" id="ARBA00039401"/>
    </source>
</evidence>
<dbReference type="CDD" id="cd00082">
    <property type="entry name" value="HisKA"/>
    <property type="match status" value="1"/>
</dbReference>
<protein>
    <recommendedName>
        <fullName evidence="11">Sensor-like histidine kinase SenX3</fullName>
        <ecNumber evidence="3">2.7.13.3</ecNumber>
    </recommendedName>
</protein>
<evidence type="ECO:0000256" key="6">
    <source>
        <dbReference type="ARBA" id="ARBA00022692"/>
    </source>
</evidence>
<dbReference type="PRINTS" id="PR00344">
    <property type="entry name" value="BCTRLSENSOR"/>
</dbReference>
<evidence type="ECO:0000259" key="14">
    <source>
        <dbReference type="PROSITE" id="PS50109"/>
    </source>
</evidence>
<dbReference type="InterPro" id="IPR006189">
    <property type="entry name" value="CHASE_dom"/>
</dbReference>
<dbReference type="InterPro" id="IPR036097">
    <property type="entry name" value="HisK_dim/P_sf"/>
</dbReference>
<accession>A0A8J3SQA6</accession>
<keyword evidence="8 13" id="KW-1133">Transmembrane helix</keyword>
<dbReference type="InterPro" id="IPR003661">
    <property type="entry name" value="HisK_dim/P_dom"/>
</dbReference>
<dbReference type="FunFam" id="3.30.565.10:FF:000006">
    <property type="entry name" value="Sensor histidine kinase WalK"/>
    <property type="match status" value="1"/>
</dbReference>
<comment type="subcellular location">
    <subcellularLocation>
        <location evidence="2">Cell membrane</location>
    </subcellularLocation>
</comment>
<dbReference type="SUPFAM" id="SSF55874">
    <property type="entry name" value="ATPase domain of HSP90 chaperone/DNA topoisomerase II/histidine kinase"/>
    <property type="match status" value="1"/>
</dbReference>
<dbReference type="GO" id="GO:0000156">
    <property type="term" value="F:phosphorelay response regulator activity"/>
    <property type="evidence" value="ECO:0007669"/>
    <property type="project" value="TreeGrafter"/>
</dbReference>
<dbReference type="Pfam" id="PF03924">
    <property type="entry name" value="CHASE"/>
    <property type="match status" value="1"/>
</dbReference>
<dbReference type="PROSITE" id="PS50839">
    <property type="entry name" value="CHASE"/>
    <property type="match status" value="1"/>
</dbReference>
<keyword evidence="5" id="KW-0808">Transferase</keyword>
<name>A0A8J3SQA6_9ACTN</name>
<dbReference type="SMART" id="SM00387">
    <property type="entry name" value="HATPase_c"/>
    <property type="match status" value="1"/>
</dbReference>
<evidence type="ECO:0000256" key="4">
    <source>
        <dbReference type="ARBA" id="ARBA00022553"/>
    </source>
</evidence>
<dbReference type="GO" id="GO:0000155">
    <property type="term" value="F:phosphorelay sensor kinase activity"/>
    <property type="evidence" value="ECO:0007669"/>
    <property type="project" value="InterPro"/>
</dbReference>
<dbReference type="InterPro" id="IPR004358">
    <property type="entry name" value="Sig_transdc_His_kin-like_C"/>
</dbReference>
<evidence type="ECO:0000259" key="15">
    <source>
        <dbReference type="PROSITE" id="PS50839"/>
    </source>
</evidence>
<keyword evidence="6 13" id="KW-0812">Transmembrane</keyword>
<comment type="caution">
    <text evidence="16">The sequence shown here is derived from an EMBL/GenBank/DDBJ whole genome shotgun (WGS) entry which is preliminary data.</text>
</comment>
<dbReference type="SUPFAM" id="SSF47384">
    <property type="entry name" value="Homodimeric domain of signal transducing histidine kinase"/>
    <property type="match status" value="1"/>
</dbReference>
<organism evidence="16 17">
    <name type="scientific">Planobispora siamensis</name>
    <dbReference type="NCBI Taxonomy" id="936338"/>
    <lineage>
        <taxon>Bacteria</taxon>
        <taxon>Bacillati</taxon>
        <taxon>Actinomycetota</taxon>
        <taxon>Actinomycetes</taxon>
        <taxon>Streptosporangiales</taxon>
        <taxon>Streptosporangiaceae</taxon>
        <taxon>Planobispora</taxon>
    </lineage>
</organism>
<proteinExistence type="predicted"/>
<dbReference type="SMART" id="SM01079">
    <property type="entry name" value="CHASE"/>
    <property type="match status" value="1"/>
</dbReference>
<dbReference type="GO" id="GO:0005886">
    <property type="term" value="C:plasma membrane"/>
    <property type="evidence" value="ECO:0007669"/>
    <property type="project" value="UniProtKB-SubCell"/>
</dbReference>
<dbReference type="EMBL" id="BOOJ01000083">
    <property type="protein sequence ID" value="GIH97394.1"/>
    <property type="molecule type" value="Genomic_DNA"/>
</dbReference>
<gene>
    <name evidence="16" type="ORF">Psi01_80240</name>
</gene>
<evidence type="ECO:0000313" key="17">
    <source>
        <dbReference type="Proteomes" id="UP000619788"/>
    </source>
</evidence>
<feature type="transmembrane region" description="Helical" evidence="13">
    <location>
        <begin position="313"/>
        <end position="332"/>
    </location>
</feature>
<dbReference type="RefSeq" id="WP_204069398.1">
    <property type="nucleotide sequence ID" value="NZ_BOOJ01000083.1"/>
</dbReference>
<evidence type="ECO:0000256" key="12">
    <source>
        <dbReference type="SAM" id="MobiDB-lite"/>
    </source>
</evidence>
<evidence type="ECO:0000256" key="2">
    <source>
        <dbReference type="ARBA" id="ARBA00004236"/>
    </source>
</evidence>
<feature type="domain" description="Histidine kinase" evidence="14">
    <location>
        <begin position="377"/>
        <end position="591"/>
    </location>
</feature>
<dbReference type="InterPro" id="IPR042240">
    <property type="entry name" value="CHASE_sf"/>
</dbReference>
<feature type="domain" description="CHASE" evidence="15">
    <location>
        <begin position="146"/>
        <end position="295"/>
    </location>
</feature>
<evidence type="ECO:0000256" key="3">
    <source>
        <dbReference type="ARBA" id="ARBA00012438"/>
    </source>
</evidence>
<dbReference type="PANTHER" id="PTHR42878:SF15">
    <property type="entry name" value="BACTERIOPHYTOCHROME"/>
    <property type="match status" value="1"/>
</dbReference>
<evidence type="ECO:0000256" key="13">
    <source>
        <dbReference type="SAM" id="Phobius"/>
    </source>
</evidence>
<keyword evidence="9" id="KW-0902">Two-component regulatory system</keyword>
<keyword evidence="17" id="KW-1185">Reference proteome</keyword>
<evidence type="ECO:0000256" key="5">
    <source>
        <dbReference type="ARBA" id="ARBA00022679"/>
    </source>
</evidence>
<keyword evidence="10 13" id="KW-0472">Membrane</keyword>
<dbReference type="EC" id="2.7.13.3" evidence="3"/>
<dbReference type="PANTHER" id="PTHR42878">
    <property type="entry name" value="TWO-COMPONENT HISTIDINE KINASE"/>
    <property type="match status" value="1"/>
</dbReference>
<sequence length="616" mass="65475">MPATSCTAHRIRRTGMAMACTVLILGLVVTAVVTAVLAGVQSRQTGERMDRHLQAMSTVITTEAYRRVELLGHLAASVGSHTELTAEEFDAITFRLAYRGLAGTSEVGFAVSADDTQVQAVQRAWRARGSANLTVRPVQADEHRLVVLSRSLDGLSTALGSDLSAAPEAAAAMDGARRSGQVTASPAYVLLRDRALPASRQRTSFVLAAPVYGAGPSPDAGLLRGWLLMGVRGDEFAEGALRPIAQGALNATLSDVSTPGGERPLAVMRTGEPLGRAELSRQSTVTVAGRQWKLEIEPTTRFAAAGDSHLQQVLLVSGAVISVLLAGLVLVLSTSRDRALARVTQATSALEADIARRREVEARLREREAELEGFAAVAAHDLKSPLTVIMGYCELVEDNLQGTPDPQVAGWLSRIRSGTSRMQHLIDDLLAYAAAGDGALDLSEVDLNRMVADVVMERTAHLDHDRPSVEFGRLPVIVADAARLRQVLDNLIGNAIKYVRHGAAAQIDVSAEQEGDMWRISVADHGIGIPADQRDSVFGAFTRARGSEGYPGTGLGLAICRRIVDHHGGQIGVEDNEGGGTRFVVTLPITPGASKSALARENGPESRYPLYGSGRR</sequence>
<dbReference type="SMART" id="SM00388">
    <property type="entry name" value="HisKA"/>
    <property type="match status" value="1"/>
</dbReference>
<dbReference type="Gene3D" id="1.10.287.130">
    <property type="match status" value="1"/>
</dbReference>
<reference evidence="16 17" key="1">
    <citation type="submission" date="2021-01" db="EMBL/GenBank/DDBJ databases">
        <title>Whole genome shotgun sequence of Planobispora siamensis NBRC 107568.</title>
        <authorList>
            <person name="Komaki H."/>
            <person name="Tamura T."/>
        </authorList>
    </citation>
    <scope>NUCLEOTIDE SEQUENCE [LARGE SCALE GENOMIC DNA]</scope>
    <source>
        <strain evidence="16 17">NBRC 107568</strain>
    </source>
</reference>
<evidence type="ECO:0000256" key="9">
    <source>
        <dbReference type="ARBA" id="ARBA00023012"/>
    </source>
</evidence>
<dbReference type="InterPro" id="IPR050351">
    <property type="entry name" value="BphY/WalK/GraS-like"/>
</dbReference>
<evidence type="ECO:0000256" key="10">
    <source>
        <dbReference type="ARBA" id="ARBA00023136"/>
    </source>
</evidence>
<dbReference type="PROSITE" id="PS50109">
    <property type="entry name" value="HIS_KIN"/>
    <property type="match status" value="1"/>
</dbReference>
<evidence type="ECO:0000256" key="1">
    <source>
        <dbReference type="ARBA" id="ARBA00000085"/>
    </source>
</evidence>
<dbReference type="GO" id="GO:0030295">
    <property type="term" value="F:protein kinase activator activity"/>
    <property type="evidence" value="ECO:0007669"/>
    <property type="project" value="TreeGrafter"/>
</dbReference>
<evidence type="ECO:0000256" key="7">
    <source>
        <dbReference type="ARBA" id="ARBA00022777"/>
    </source>
</evidence>
<keyword evidence="7" id="KW-0418">Kinase</keyword>
<dbReference type="InterPro" id="IPR005467">
    <property type="entry name" value="His_kinase_dom"/>
</dbReference>
<dbReference type="Proteomes" id="UP000619788">
    <property type="component" value="Unassembled WGS sequence"/>
</dbReference>
<comment type="catalytic activity">
    <reaction evidence="1">
        <text>ATP + protein L-histidine = ADP + protein N-phospho-L-histidine.</text>
        <dbReference type="EC" id="2.7.13.3"/>
    </reaction>
</comment>
<feature type="region of interest" description="Disordered" evidence="12">
    <location>
        <begin position="595"/>
        <end position="616"/>
    </location>
</feature>
<evidence type="ECO:0000313" key="16">
    <source>
        <dbReference type="EMBL" id="GIH97394.1"/>
    </source>
</evidence>
<dbReference type="GO" id="GO:0007234">
    <property type="term" value="P:osmosensory signaling via phosphorelay pathway"/>
    <property type="evidence" value="ECO:0007669"/>
    <property type="project" value="TreeGrafter"/>
</dbReference>
<dbReference type="Pfam" id="PF02518">
    <property type="entry name" value="HATPase_c"/>
    <property type="match status" value="1"/>
</dbReference>
<dbReference type="InterPro" id="IPR003594">
    <property type="entry name" value="HATPase_dom"/>
</dbReference>
<dbReference type="Gene3D" id="3.30.450.350">
    <property type="entry name" value="CHASE domain"/>
    <property type="match status" value="1"/>
</dbReference>
<dbReference type="InterPro" id="IPR036890">
    <property type="entry name" value="HATPase_C_sf"/>
</dbReference>
<keyword evidence="4" id="KW-0597">Phosphoprotein</keyword>
<evidence type="ECO:0000256" key="8">
    <source>
        <dbReference type="ARBA" id="ARBA00022989"/>
    </source>
</evidence>